<dbReference type="InterPro" id="IPR000305">
    <property type="entry name" value="GIY-YIG_endonuc"/>
</dbReference>
<gene>
    <name evidence="2" type="primary">oi1rns</name>
</gene>
<dbReference type="SMART" id="SM00497">
    <property type="entry name" value="IENR1"/>
    <property type="match status" value="1"/>
</dbReference>
<protein>
    <submittedName>
        <fullName evidence="2">GIY-YIG intron encoded protein</fullName>
    </submittedName>
</protein>
<reference evidence="2" key="1">
    <citation type="submission" date="2013-08" db="EMBL/GenBank/DDBJ databases">
        <authorList>
            <person name="Deng Y.-J."/>
            <person name="Xie B.-G."/>
            <person name="Jiang Y.-J."/>
            <person name="Wang Q.-F."/>
            <person name="Lan F.-S."/>
        </authorList>
    </citation>
    <scope>NUCLEOTIDE SEQUENCE</scope>
</reference>
<dbReference type="GeneID" id="17963100"/>
<dbReference type="GO" id="GO:0004519">
    <property type="term" value="F:endonuclease activity"/>
    <property type="evidence" value="ECO:0007669"/>
    <property type="project" value="InterPro"/>
</dbReference>
<geneLocation type="mitochondrion" evidence="2"/>
<dbReference type="CDD" id="cd10445">
    <property type="entry name" value="GIY-YIG_bI1_like"/>
    <property type="match status" value="1"/>
</dbReference>
<reference evidence="2" key="2">
    <citation type="submission" date="2013-12" db="EMBL/GenBank/DDBJ databases">
        <title>Mitochondrial Genome of Annulohypoxylon stygium, cohabitant fungus of Tremella fuciformis, reveals intron diversity.</title>
        <authorList>
            <person name="Hsiang T."/>
        </authorList>
    </citation>
    <scope>NUCLEOTIDE SEQUENCE</scope>
</reference>
<dbReference type="EMBL" id="KF545917">
    <property type="protein sequence ID" value="AHB33555.1"/>
    <property type="molecule type" value="Genomic_DNA"/>
</dbReference>
<evidence type="ECO:0000313" key="2">
    <source>
        <dbReference type="EMBL" id="AHB33555.1"/>
    </source>
</evidence>
<dbReference type="NCBIfam" id="TIGR01453">
    <property type="entry name" value="grpIintron_endo"/>
    <property type="match status" value="1"/>
</dbReference>
<dbReference type="AlphaFoldDB" id="V5RG71"/>
<dbReference type="Pfam" id="PF07453">
    <property type="entry name" value="NUMOD1"/>
    <property type="match status" value="1"/>
</dbReference>
<dbReference type="InterPro" id="IPR010896">
    <property type="entry name" value="NUMOD1"/>
</dbReference>
<dbReference type="InterPro" id="IPR035901">
    <property type="entry name" value="GIY-YIG_endonuc_sf"/>
</dbReference>
<dbReference type="InterPro" id="IPR003647">
    <property type="entry name" value="Intron_nuc_1_rpt"/>
</dbReference>
<dbReference type="RefSeq" id="YP_008964996.1">
    <property type="nucleotide sequence ID" value="NC_023117.1"/>
</dbReference>
<proteinExistence type="predicted"/>
<dbReference type="Pfam" id="PF01541">
    <property type="entry name" value="GIY-YIG"/>
    <property type="match status" value="1"/>
</dbReference>
<feature type="domain" description="GIY-YIG" evidence="1">
    <location>
        <begin position="71"/>
        <end position="160"/>
    </location>
</feature>
<dbReference type="SUPFAM" id="SSF82771">
    <property type="entry name" value="GIY-YIG endonuclease"/>
    <property type="match status" value="1"/>
</dbReference>
<name>V5RG71_9PEZI</name>
<dbReference type="InterPro" id="IPR006350">
    <property type="entry name" value="Intron_endoG1"/>
</dbReference>
<sequence length="319" mass="37572">MKNNDFMIKYEFPIFYVRNKDVYGDYYLKSRFSLSYRCSKVVRYFSSKEALPVKVYLDLKDIKTIYRENNRLSGIYRWVNLKNGSTYIGSGTDLARRFRDYFSEKWLIKESLKNNSIIYRALLKNGYSNFRLEILEYNEKAKILEREQYYLDRLKPTYNICKVAGSSLGRVTNRSTRLKLKYVWMVRLFKEKNHNSLSEHIEFSEFIINWFGKKVKKLELITNKLQRAFEKITENKTPLNRSYEVRMKILSSSATATPVWVTDLDNGVTTSYPSARNAALALNSSNSTIMNKLKGINNKIYKGKYLIKSNTTLVEVARD</sequence>
<dbReference type="Gene3D" id="3.40.1440.10">
    <property type="entry name" value="GIY-YIG endonuclease"/>
    <property type="match status" value="1"/>
</dbReference>
<organism evidence="2">
    <name type="scientific">Annulohypoxylon stygium</name>
    <dbReference type="NCBI Taxonomy" id="326628"/>
    <lineage>
        <taxon>Eukaryota</taxon>
        <taxon>Fungi</taxon>
        <taxon>Dikarya</taxon>
        <taxon>Ascomycota</taxon>
        <taxon>Pezizomycotina</taxon>
        <taxon>Sordariomycetes</taxon>
        <taxon>Xylariomycetidae</taxon>
        <taxon>Xylariales</taxon>
        <taxon>Hypoxylaceae</taxon>
        <taxon>Annulohypoxylon</taxon>
    </lineage>
</organism>
<dbReference type="PROSITE" id="PS50164">
    <property type="entry name" value="GIY_YIG"/>
    <property type="match status" value="1"/>
</dbReference>
<evidence type="ECO:0000259" key="1">
    <source>
        <dbReference type="PROSITE" id="PS50164"/>
    </source>
</evidence>
<accession>V5RG71</accession>
<dbReference type="SMART" id="SM00465">
    <property type="entry name" value="GIYc"/>
    <property type="match status" value="1"/>
</dbReference>
<keyword evidence="2" id="KW-0496">Mitochondrion</keyword>